<evidence type="ECO:0000256" key="1">
    <source>
        <dbReference type="ARBA" id="ARBA00008857"/>
    </source>
</evidence>
<dbReference type="SUPFAM" id="SSF56349">
    <property type="entry name" value="DNA breaking-rejoining enzymes"/>
    <property type="match status" value="1"/>
</dbReference>
<gene>
    <name evidence="8" type="ORF">C7402_102262</name>
</gene>
<evidence type="ECO:0000259" key="7">
    <source>
        <dbReference type="PROSITE" id="PS51900"/>
    </source>
</evidence>
<protein>
    <submittedName>
        <fullName evidence="8">Lambda integrase-like protein</fullName>
    </submittedName>
</protein>
<dbReference type="Pfam" id="PF00589">
    <property type="entry name" value="Phage_integrase"/>
    <property type="match status" value="1"/>
</dbReference>
<organism evidence="8 9">
    <name type="scientific">Paraburkholderia unamae</name>
    <dbReference type="NCBI Taxonomy" id="219649"/>
    <lineage>
        <taxon>Bacteria</taxon>
        <taxon>Pseudomonadati</taxon>
        <taxon>Pseudomonadota</taxon>
        <taxon>Betaproteobacteria</taxon>
        <taxon>Burkholderiales</taxon>
        <taxon>Burkholderiaceae</taxon>
        <taxon>Paraburkholderia</taxon>
    </lineage>
</organism>
<dbReference type="PROSITE" id="PS51898">
    <property type="entry name" value="TYR_RECOMBINASE"/>
    <property type="match status" value="1"/>
</dbReference>
<evidence type="ECO:0000313" key="8">
    <source>
        <dbReference type="EMBL" id="PVX86426.1"/>
    </source>
</evidence>
<dbReference type="PROSITE" id="PS51900">
    <property type="entry name" value="CB"/>
    <property type="match status" value="1"/>
</dbReference>
<evidence type="ECO:0000256" key="5">
    <source>
        <dbReference type="PROSITE-ProRule" id="PRU01248"/>
    </source>
</evidence>
<proteinExistence type="inferred from homology"/>
<dbReference type="InterPro" id="IPR013762">
    <property type="entry name" value="Integrase-like_cat_sf"/>
</dbReference>
<evidence type="ECO:0000259" key="6">
    <source>
        <dbReference type="PROSITE" id="PS51898"/>
    </source>
</evidence>
<dbReference type="Pfam" id="PF09003">
    <property type="entry name" value="Arm-DNA-bind_1"/>
    <property type="match status" value="1"/>
</dbReference>
<keyword evidence="2" id="KW-0229">DNA integration</keyword>
<name>A0ABX5KTN8_9BURK</name>
<dbReference type="InterPro" id="IPR002104">
    <property type="entry name" value="Integrase_catalytic"/>
</dbReference>
<evidence type="ECO:0000256" key="4">
    <source>
        <dbReference type="ARBA" id="ARBA00023172"/>
    </source>
</evidence>
<keyword evidence="9" id="KW-1185">Reference proteome</keyword>
<sequence>MAARRRQAKRRDWPLHLHVNGAGYYYFRHPDTGKSFGIGYDLAEAKRQVKTVNAELERRKGHADLLQRIDGGAVTLAAWCDTYLEKRLDGNKHTVAGMKSHIKAIKEDVCAAQEIGAITPREIARLIKSATEKRGASMAGLIRGRLHDIFREAIEDGLVEVGRNPVDAVPKPKREVTRQRLTLDDFMAIRAKVAESSSHCWLVNAMDLALLTGQRREDIASMKFDQGRDGFLWVEQSKTGAKIMIPLALRLDALGSNIEEVLRRCRDAAISRNVIHYLRGSGRAQPGAAVTGNRMSTVFSEFRDEAKIVVADGNTPPSFHEIRSLSARLHADEHGAEFAQALLGHKSEAMTALYRDSRGREWAEVRLKAG</sequence>
<dbReference type="Gene3D" id="1.10.150.130">
    <property type="match status" value="1"/>
</dbReference>
<evidence type="ECO:0000256" key="2">
    <source>
        <dbReference type="ARBA" id="ARBA00022908"/>
    </source>
</evidence>
<dbReference type="InterPro" id="IPR010998">
    <property type="entry name" value="Integrase_recombinase_N"/>
</dbReference>
<feature type="domain" description="Tyr recombinase" evidence="6">
    <location>
        <begin position="176"/>
        <end position="367"/>
    </location>
</feature>
<keyword evidence="4" id="KW-0233">DNA recombination</keyword>
<dbReference type="InterPro" id="IPR011010">
    <property type="entry name" value="DNA_brk_join_enz"/>
</dbReference>
<dbReference type="Gene3D" id="1.10.443.10">
    <property type="entry name" value="Intergrase catalytic core"/>
    <property type="match status" value="1"/>
</dbReference>
<comment type="similarity">
    <text evidence="1">Belongs to the 'phage' integrase family.</text>
</comment>
<dbReference type="EMBL" id="QEOB01000002">
    <property type="protein sequence ID" value="PVX86426.1"/>
    <property type="molecule type" value="Genomic_DNA"/>
</dbReference>
<evidence type="ECO:0000313" key="9">
    <source>
        <dbReference type="Proteomes" id="UP000245712"/>
    </source>
</evidence>
<dbReference type="InterPro" id="IPR044068">
    <property type="entry name" value="CB"/>
</dbReference>
<dbReference type="InterPro" id="IPR050808">
    <property type="entry name" value="Phage_Integrase"/>
</dbReference>
<dbReference type="Proteomes" id="UP000245712">
    <property type="component" value="Unassembled WGS sequence"/>
</dbReference>
<keyword evidence="3 5" id="KW-0238">DNA-binding</keyword>
<evidence type="ECO:0000256" key="3">
    <source>
        <dbReference type="ARBA" id="ARBA00023125"/>
    </source>
</evidence>
<dbReference type="RefSeq" id="WP_116609841.1">
    <property type="nucleotide sequence ID" value="NZ_QEOB01000002.1"/>
</dbReference>
<accession>A0ABX5KTN8</accession>
<reference evidence="8 9" key="1">
    <citation type="submission" date="2018-05" db="EMBL/GenBank/DDBJ databases">
        <title>Genomic Encyclopedia of Type Strains, Phase IV (KMG-V): Genome sequencing to study the core and pangenomes of soil and plant-associated prokaryotes.</title>
        <authorList>
            <person name="Whitman W."/>
        </authorList>
    </citation>
    <scope>NUCLEOTIDE SEQUENCE [LARGE SCALE GENOMIC DNA]</scope>
    <source>
        <strain evidence="8 9">SCZa-39</strain>
    </source>
</reference>
<feature type="domain" description="Core-binding (CB)" evidence="7">
    <location>
        <begin position="74"/>
        <end position="154"/>
    </location>
</feature>
<dbReference type="Gene3D" id="3.30.160.60">
    <property type="entry name" value="Classic Zinc Finger"/>
    <property type="match status" value="1"/>
</dbReference>
<dbReference type="InterPro" id="IPR015094">
    <property type="entry name" value="Integrase_lambda-typ_DNA-bd_N"/>
</dbReference>
<dbReference type="PANTHER" id="PTHR30629">
    <property type="entry name" value="PROPHAGE INTEGRASE"/>
    <property type="match status" value="1"/>
</dbReference>
<dbReference type="PANTHER" id="PTHR30629:SF2">
    <property type="entry name" value="PROPHAGE INTEGRASE INTS-RELATED"/>
    <property type="match status" value="1"/>
</dbReference>
<comment type="caution">
    <text evidence="8">The sequence shown here is derived from an EMBL/GenBank/DDBJ whole genome shotgun (WGS) entry which is preliminary data.</text>
</comment>